<name>A0AAV6VZI8_9ARAC</name>
<sequence length="232" mass="26507">MAEVTCGNSFSQKKDLLLDASQVLAAALEQMDDILAATNQELYFSGKDNSSVFFSKSENEAFSNSPSFNKIVPDSKVTQTNPTAVNSILENLKDYIEFKENSKYDFPYNHELDLSSAKVVLNWLQKELKEKGNFSQNQFQEVGFYHSQWTTIGYMTSRNILHLLVRLSDSHSSYFQWVLSHVGLFDNESADDLAKDASMETLHCNNKLTFSEIFTIKKLELNAYWRVPSNYT</sequence>
<evidence type="ECO:0000313" key="1">
    <source>
        <dbReference type="EMBL" id="KAG8202027.1"/>
    </source>
</evidence>
<dbReference type="GO" id="GO:0003676">
    <property type="term" value="F:nucleic acid binding"/>
    <property type="evidence" value="ECO:0007669"/>
    <property type="project" value="InterPro"/>
</dbReference>
<proteinExistence type="predicted"/>
<evidence type="ECO:0000313" key="2">
    <source>
        <dbReference type="Proteomes" id="UP000827092"/>
    </source>
</evidence>
<dbReference type="InterPro" id="IPR012337">
    <property type="entry name" value="RNaseH-like_sf"/>
</dbReference>
<comment type="caution">
    <text evidence="1">The sequence shown here is derived from an EMBL/GenBank/DDBJ whole genome shotgun (WGS) entry which is preliminary data.</text>
</comment>
<organism evidence="1 2">
    <name type="scientific">Oedothorax gibbosus</name>
    <dbReference type="NCBI Taxonomy" id="931172"/>
    <lineage>
        <taxon>Eukaryota</taxon>
        <taxon>Metazoa</taxon>
        <taxon>Ecdysozoa</taxon>
        <taxon>Arthropoda</taxon>
        <taxon>Chelicerata</taxon>
        <taxon>Arachnida</taxon>
        <taxon>Araneae</taxon>
        <taxon>Araneomorphae</taxon>
        <taxon>Entelegynae</taxon>
        <taxon>Araneoidea</taxon>
        <taxon>Linyphiidae</taxon>
        <taxon>Erigoninae</taxon>
        <taxon>Oedothorax</taxon>
    </lineage>
</organism>
<protein>
    <recommendedName>
        <fullName evidence="3">RNase H type-1 domain-containing protein</fullName>
    </recommendedName>
</protein>
<keyword evidence="2" id="KW-1185">Reference proteome</keyword>
<dbReference type="InterPro" id="IPR036397">
    <property type="entry name" value="RNaseH_sf"/>
</dbReference>
<dbReference type="Proteomes" id="UP000827092">
    <property type="component" value="Unassembled WGS sequence"/>
</dbReference>
<accession>A0AAV6VZI8</accession>
<dbReference type="EMBL" id="JAFNEN010000001">
    <property type="protein sequence ID" value="KAG8202027.1"/>
    <property type="molecule type" value="Genomic_DNA"/>
</dbReference>
<dbReference type="AlphaFoldDB" id="A0AAV6VZI8"/>
<dbReference type="Gene3D" id="3.30.420.10">
    <property type="entry name" value="Ribonuclease H-like superfamily/Ribonuclease H"/>
    <property type="match status" value="1"/>
</dbReference>
<evidence type="ECO:0008006" key="3">
    <source>
        <dbReference type="Google" id="ProtNLM"/>
    </source>
</evidence>
<gene>
    <name evidence="1" type="ORF">JTE90_010398</name>
</gene>
<reference evidence="1 2" key="1">
    <citation type="journal article" date="2022" name="Nat. Ecol. Evol.">
        <title>A masculinizing supergene underlies an exaggerated male reproductive morph in a spider.</title>
        <authorList>
            <person name="Hendrickx F."/>
            <person name="De Corte Z."/>
            <person name="Sonet G."/>
            <person name="Van Belleghem S.M."/>
            <person name="Kostlbacher S."/>
            <person name="Vangestel C."/>
        </authorList>
    </citation>
    <scope>NUCLEOTIDE SEQUENCE [LARGE SCALE GENOMIC DNA]</scope>
    <source>
        <strain evidence="1">W744_W776</strain>
    </source>
</reference>
<dbReference type="SUPFAM" id="SSF53098">
    <property type="entry name" value="Ribonuclease H-like"/>
    <property type="match status" value="1"/>
</dbReference>